<dbReference type="GO" id="GO:0009401">
    <property type="term" value="P:phosphoenolpyruvate-dependent sugar phosphotransferase system"/>
    <property type="evidence" value="ECO:0007669"/>
    <property type="project" value="InterPro"/>
</dbReference>
<name>A0A679ITB0_9ENTE</name>
<keyword evidence="12" id="KW-1185">Reference proteome</keyword>
<dbReference type="GO" id="GO:0005886">
    <property type="term" value="C:plasma membrane"/>
    <property type="evidence" value="ECO:0007669"/>
    <property type="project" value="UniProtKB-SubCell"/>
</dbReference>
<evidence type="ECO:0000256" key="6">
    <source>
        <dbReference type="ARBA" id="ARBA00022989"/>
    </source>
</evidence>
<dbReference type="KEGG" id="esg:EsVE80_23400"/>
<dbReference type="NCBIfam" id="TIGR00410">
    <property type="entry name" value="lacE"/>
    <property type="match status" value="1"/>
</dbReference>
<dbReference type="PANTHER" id="PTHR33989:SF11">
    <property type="entry name" value="LICHENAN PERMEASE IIC COMPONENT"/>
    <property type="match status" value="1"/>
</dbReference>
<feature type="transmembrane region" description="Helical" evidence="9">
    <location>
        <begin position="180"/>
        <end position="200"/>
    </location>
</feature>
<dbReference type="InterPro" id="IPR003352">
    <property type="entry name" value="PTS_EIIC"/>
</dbReference>
<dbReference type="InterPro" id="IPR004796">
    <property type="entry name" value="PTS_IIC_cello"/>
</dbReference>
<feature type="transmembrane region" description="Helical" evidence="9">
    <location>
        <begin position="32"/>
        <end position="53"/>
    </location>
</feature>
<keyword evidence="6 9" id="KW-1133">Transmembrane helix</keyword>
<accession>A0A679ITB0</accession>
<comment type="function">
    <text evidence="8">The phosphoenolpyruvate-dependent sugar phosphotransferase system (PTS), a major carbohydrate active -transport system, catalyzes the phosphorylation of incoming sugar substrates concomitant with their translocation across the cell membrane.</text>
</comment>
<reference evidence="11 12" key="1">
    <citation type="submission" date="2020-02" db="EMBL/GenBank/DDBJ databases">
        <title>Characterization of vanA genotype vancomycin-resistant Enterococcus saigonensis VE80.</title>
        <authorList>
            <person name="Harada T."/>
            <person name="Motooka D."/>
            <person name="Nakamura S."/>
            <person name="Yamamoto Y."/>
            <person name="Kawahara R."/>
            <person name="Kawatsu K."/>
        </authorList>
    </citation>
    <scope>NUCLEOTIDE SEQUENCE [LARGE SCALE GENOMIC DNA]</scope>
    <source>
        <strain evidence="11 12">VE80</strain>
    </source>
</reference>
<feature type="transmembrane region" description="Helical" evidence="9">
    <location>
        <begin position="396"/>
        <end position="415"/>
    </location>
</feature>
<evidence type="ECO:0000256" key="7">
    <source>
        <dbReference type="ARBA" id="ARBA00023136"/>
    </source>
</evidence>
<dbReference type="InterPro" id="IPR004501">
    <property type="entry name" value="PTS_EIIC_3"/>
</dbReference>
<dbReference type="Pfam" id="PF02378">
    <property type="entry name" value="PTS_EIIC"/>
    <property type="match status" value="1"/>
</dbReference>
<evidence type="ECO:0000256" key="5">
    <source>
        <dbReference type="ARBA" id="ARBA00022692"/>
    </source>
</evidence>
<keyword evidence="4 8" id="KW-0762">Sugar transport</keyword>
<evidence type="ECO:0000313" key="12">
    <source>
        <dbReference type="Proteomes" id="UP000502998"/>
    </source>
</evidence>
<gene>
    <name evidence="11" type="primary">pts29C</name>
    <name evidence="11" type="ORF">EsVE80_23400</name>
</gene>
<evidence type="ECO:0000256" key="2">
    <source>
        <dbReference type="ARBA" id="ARBA00022448"/>
    </source>
</evidence>
<evidence type="ECO:0000256" key="9">
    <source>
        <dbReference type="SAM" id="Phobius"/>
    </source>
</evidence>
<keyword evidence="3 8" id="KW-1003">Cell membrane</keyword>
<keyword evidence="5 9" id="KW-0812">Transmembrane</keyword>
<evidence type="ECO:0000313" key="11">
    <source>
        <dbReference type="EMBL" id="BCA86817.1"/>
    </source>
</evidence>
<dbReference type="PIRSF" id="PIRSF006351">
    <property type="entry name" value="PTS_EIIC-Cellobiose"/>
    <property type="match status" value="1"/>
</dbReference>
<evidence type="ECO:0000256" key="4">
    <source>
        <dbReference type="ARBA" id="ARBA00022597"/>
    </source>
</evidence>
<feature type="transmembrane region" description="Helical" evidence="9">
    <location>
        <begin position="73"/>
        <end position="91"/>
    </location>
</feature>
<feature type="transmembrane region" description="Helical" evidence="9">
    <location>
        <begin position="139"/>
        <end position="160"/>
    </location>
</feature>
<evidence type="ECO:0000256" key="1">
    <source>
        <dbReference type="ARBA" id="ARBA00004651"/>
    </source>
</evidence>
<dbReference type="PROSITE" id="PS51105">
    <property type="entry name" value="PTS_EIIC_TYPE_3"/>
    <property type="match status" value="1"/>
</dbReference>
<keyword evidence="2 8" id="KW-0813">Transport</keyword>
<protein>
    <recommendedName>
        <fullName evidence="8">Permease IIC component</fullName>
    </recommendedName>
</protein>
<dbReference type="GO" id="GO:0008982">
    <property type="term" value="F:protein-N(PI)-phosphohistidine-sugar phosphotransferase activity"/>
    <property type="evidence" value="ECO:0007669"/>
    <property type="project" value="UniProtKB-UniRule"/>
</dbReference>
<evidence type="ECO:0000256" key="3">
    <source>
        <dbReference type="ARBA" id="ARBA00022475"/>
    </source>
</evidence>
<organism evidence="11 12">
    <name type="scientific">Enterococcus saigonensis</name>
    <dbReference type="NCBI Taxonomy" id="1805431"/>
    <lineage>
        <taxon>Bacteria</taxon>
        <taxon>Bacillati</taxon>
        <taxon>Bacillota</taxon>
        <taxon>Bacilli</taxon>
        <taxon>Lactobacillales</taxon>
        <taxon>Enterococcaceae</taxon>
        <taxon>Enterococcus</taxon>
    </lineage>
</organism>
<sequence length="448" mass="49322">MSEVKKFNFNKIVQIMGRIANNRYLTAVRNGMSVIIPVTIIGSVFIIMLNLPIDAWKDFIAPFADKLKVPMNFTMDFMSVYVCIGIASSLCEDYKLDKVSTSVLAVLAFLIAAISPANIDSEIAEKAGLMVSGTVLPMGNFGAGGLFTAIVISIFTVEVVRFCVRRNMIIKMPNGVPTSVINSFAALIPGAFVILTSWIIKVGLNFDINSTLQWIFSPIRYFAGDNVLSVIVPILLITVVWIFGIHGMIIATPILYPFWYENLNANINAAAAGQAIPHFMTEQFFQWFIWIGGAGATLSLAFLMAFFGKSEFSKKMGRFTLVPGIFNINEPLIFGVPIVMNPFFAIPFIVAPIVMGLISYLAMGVLHIVNYPIAIAPWTLPAPLGAIMATGLDWRAGILAVVNIIVAGIIYYPFFRAFDKSMIEKEDKAVKKEKKINDTKENIVVQEV</sequence>
<evidence type="ECO:0000256" key="8">
    <source>
        <dbReference type="PIRNR" id="PIRNR006351"/>
    </source>
</evidence>
<keyword evidence="7 8" id="KW-0472">Membrane</keyword>
<dbReference type="EMBL" id="AP022822">
    <property type="protein sequence ID" value="BCA86817.1"/>
    <property type="molecule type" value="Genomic_DNA"/>
</dbReference>
<feature type="transmembrane region" description="Helical" evidence="9">
    <location>
        <begin position="103"/>
        <end position="119"/>
    </location>
</feature>
<feature type="transmembrane region" description="Helical" evidence="9">
    <location>
        <begin position="230"/>
        <end position="256"/>
    </location>
</feature>
<dbReference type="GO" id="GO:1901264">
    <property type="term" value="P:carbohydrate derivative transport"/>
    <property type="evidence" value="ECO:0007669"/>
    <property type="project" value="TreeGrafter"/>
</dbReference>
<comment type="subcellular location">
    <subcellularLocation>
        <location evidence="1">Cell membrane</location>
        <topology evidence="1">Multi-pass membrane protein</topology>
    </subcellularLocation>
</comment>
<evidence type="ECO:0000259" key="10">
    <source>
        <dbReference type="PROSITE" id="PS51105"/>
    </source>
</evidence>
<dbReference type="PANTHER" id="PTHR33989">
    <property type="match status" value="1"/>
</dbReference>
<dbReference type="AlphaFoldDB" id="A0A679ITB0"/>
<proteinExistence type="predicted"/>
<dbReference type="RefSeq" id="WP_232061203.1">
    <property type="nucleotide sequence ID" value="NZ_AP022822.1"/>
</dbReference>
<dbReference type="Proteomes" id="UP000502998">
    <property type="component" value="Chromosome"/>
</dbReference>
<dbReference type="InterPro" id="IPR051088">
    <property type="entry name" value="PTS_Sugar-EIIC/EIIB"/>
</dbReference>
<feature type="domain" description="PTS EIIC type-3" evidence="10">
    <location>
        <begin position="8"/>
        <end position="414"/>
    </location>
</feature>
<feature type="transmembrane region" description="Helical" evidence="9">
    <location>
        <begin position="287"/>
        <end position="307"/>
    </location>
</feature>